<name>A0A6M3LHQ0_9ZZZZ</name>
<organism evidence="1">
    <name type="scientific">viral metagenome</name>
    <dbReference type="NCBI Taxonomy" id="1070528"/>
    <lineage>
        <taxon>unclassified sequences</taxon>
        <taxon>metagenomes</taxon>
        <taxon>organismal metagenomes</taxon>
    </lineage>
</organism>
<gene>
    <name evidence="1" type="ORF">MM415B04349_0008</name>
</gene>
<dbReference type="EMBL" id="MT143125">
    <property type="protein sequence ID" value="QJA93142.1"/>
    <property type="molecule type" value="Genomic_DNA"/>
</dbReference>
<sequence>MCMTLTKDRILPKIAESDMTVLKIISIADINSNTFSSEIQRYRYIRNVPTPHIEVKVEPFICDCNLCRGLYGISEGYHSYSLKQTSVELAKDENKRRLWTSYVYCTIPKGTKYWENAHGNIVSETITITGVVT</sequence>
<evidence type="ECO:0000313" key="1">
    <source>
        <dbReference type="EMBL" id="QJA93142.1"/>
    </source>
</evidence>
<accession>A0A6M3LHQ0</accession>
<dbReference type="AlphaFoldDB" id="A0A6M3LHQ0"/>
<protein>
    <submittedName>
        <fullName evidence="1">Uncharacterized protein</fullName>
    </submittedName>
</protein>
<proteinExistence type="predicted"/>
<reference evidence="1" key="1">
    <citation type="submission" date="2020-03" db="EMBL/GenBank/DDBJ databases">
        <title>The deep terrestrial virosphere.</title>
        <authorList>
            <person name="Holmfeldt K."/>
            <person name="Nilsson E."/>
            <person name="Simone D."/>
            <person name="Lopez-Fernandez M."/>
            <person name="Wu X."/>
            <person name="de Brujin I."/>
            <person name="Lundin D."/>
            <person name="Andersson A."/>
            <person name="Bertilsson S."/>
            <person name="Dopson M."/>
        </authorList>
    </citation>
    <scope>NUCLEOTIDE SEQUENCE</scope>
    <source>
        <strain evidence="1">MM415B04349</strain>
    </source>
</reference>